<evidence type="ECO:0000256" key="7">
    <source>
        <dbReference type="ARBA" id="ARBA00023204"/>
    </source>
</evidence>
<dbReference type="AlphaFoldDB" id="A0A7J4IX01"/>
<evidence type="ECO:0000256" key="3">
    <source>
        <dbReference type="ARBA" id="ARBA00011918"/>
    </source>
</evidence>
<dbReference type="PANTHER" id="PTHR10815">
    <property type="entry name" value="METHYLATED-DNA--PROTEIN-CYSTEINE METHYLTRANSFERASE"/>
    <property type="match status" value="1"/>
</dbReference>
<comment type="caution">
    <text evidence="10">The sequence shown here is derived from an EMBL/GenBank/DDBJ whole genome shotgun (WGS) entry which is preliminary data.</text>
</comment>
<name>A0A7J4IX01_9ARCH</name>
<dbReference type="GO" id="GO:0003908">
    <property type="term" value="F:methylated-DNA-[protein]-cysteine S-methyltransferase activity"/>
    <property type="evidence" value="ECO:0007669"/>
    <property type="project" value="UniProtKB-EC"/>
</dbReference>
<dbReference type="NCBIfam" id="TIGR00589">
    <property type="entry name" value="ogt"/>
    <property type="match status" value="1"/>
</dbReference>
<gene>
    <name evidence="10" type="ORF">HA237_05580</name>
    <name evidence="11" type="ORF">J4224_04245</name>
</gene>
<feature type="domain" description="Methylated-DNA-[protein]-cysteine S-methyltransferase DNA binding" evidence="9">
    <location>
        <begin position="6"/>
        <end position="85"/>
    </location>
</feature>
<dbReference type="PROSITE" id="PS00374">
    <property type="entry name" value="MGMT"/>
    <property type="match status" value="1"/>
</dbReference>
<dbReference type="EC" id="2.1.1.63" evidence="3"/>
<dbReference type="EMBL" id="DUFG01000027">
    <property type="protein sequence ID" value="HIH08809.1"/>
    <property type="molecule type" value="Genomic_DNA"/>
</dbReference>
<evidence type="ECO:0000313" key="11">
    <source>
        <dbReference type="EMBL" id="MBS3059606.1"/>
    </source>
</evidence>
<proteinExistence type="inferred from homology"/>
<keyword evidence="5" id="KW-0808">Transferase</keyword>
<evidence type="ECO:0000256" key="1">
    <source>
        <dbReference type="ARBA" id="ARBA00001286"/>
    </source>
</evidence>
<dbReference type="CDD" id="cd06445">
    <property type="entry name" value="ATase"/>
    <property type="match status" value="1"/>
</dbReference>
<dbReference type="Proteomes" id="UP000577419">
    <property type="component" value="Unassembled WGS sequence"/>
</dbReference>
<dbReference type="GO" id="GO:0032259">
    <property type="term" value="P:methylation"/>
    <property type="evidence" value="ECO:0007669"/>
    <property type="project" value="UniProtKB-KW"/>
</dbReference>
<sequence length="105" mass="11585">MRSKSFDEKVWLKLKEIPYGRVTTYKAIAIALGKPNAARAVGNACRKNPSAPDVPCHRVVKSNGGLGGYAKGPKRKKLLLQSEGVEIKNGVVENFYKILLKPRHI</sequence>
<evidence type="ECO:0000313" key="12">
    <source>
        <dbReference type="Proteomes" id="UP000577419"/>
    </source>
</evidence>
<comment type="similarity">
    <text evidence="2">Belongs to the MGMT family.</text>
</comment>
<evidence type="ECO:0000256" key="8">
    <source>
        <dbReference type="ARBA" id="ARBA00049348"/>
    </source>
</evidence>
<keyword evidence="6" id="KW-0227">DNA damage</keyword>
<protein>
    <recommendedName>
        <fullName evidence="3">methylated-DNA--[protein]-cysteine S-methyltransferase</fullName>
        <ecNumber evidence="3">2.1.1.63</ecNumber>
    </recommendedName>
</protein>
<reference evidence="11" key="3">
    <citation type="submission" date="2021-05" db="EMBL/GenBank/DDBJ databases">
        <title>Protein family content uncovers lineage relationships and bacterial pathway maintenance mechanisms in DPANN archaea.</title>
        <authorList>
            <person name="Castelle C.J."/>
            <person name="Meheust R."/>
            <person name="Jaffe A.L."/>
            <person name="Seitz K."/>
            <person name="Gong X."/>
            <person name="Baker B.J."/>
            <person name="Banfield J.F."/>
        </authorList>
    </citation>
    <scope>NUCLEOTIDE SEQUENCE</scope>
    <source>
        <strain evidence="11">RIFCSPHIGHO2_01_FULL_GW2011_AR10_43_9</strain>
    </source>
</reference>
<dbReference type="InterPro" id="IPR014048">
    <property type="entry name" value="MethylDNA_cys_MeTrfase_DNA-bd"/>
</dbReference>
<comment type="catalytic activity">
    <reaction evidence="8">
        <text>a 6-O-methyl-2'-deoxyguanosine in DNA + L-cysteinyl-[protein] = S-methyl-L-cysteinyl-[protein] + a 2'-deoxyguanosine in DNA</text>
        <dbReference type="Rhea" id="RHEA:24000"/>
        <dbReference type="Rhea" id="RHEA-COMP:10131"/>
        <dbReference type="Rhea" id="RHEA-COMP:10132"/>
        <dbReference type="Rhea" id="RHEA-COMP:11367"/>
        <dbReference type="Rhea" id="RHEA-COMP:11368"/>
        <dbReference type="ChEBI" id="CHEBI:29950"/>
        <dbReference type="ChEBI" id="CHEBI:82612"/>
        <dbReference type="ChEBI" id="CHEBI:85445"/>
        <dbReference type="ChEBI" id="CHEBI:85448"/>
        <dbReference type="EC" id="2.1.1.63"/>
    </reaction>
</comment>
<evidence type="ECO:0000313" key="10">
    <source>
        <dbReference type="EMBL" id="HIH08809.1"/>
    </source>
</evidence>
<dbReference type="InterPro" id="IPR036217">
    <property type="entry name" value="MethylDNA_cys_MeTrfase_DNAb"/>
</dbReference>
<evidence type="ECO:0000256" key="4">
    <source>
        <dbReference type="ARBA" id="ARBA00022603"/>
    </source>
</evidence>
<dbReference type="Pfam" id="PF01035">
    <property type="entry name" value="DNA_binding_1"/>
    <property type="match status" value="1"/>
</dbReference>
<dbReference type="EMBL" id="JAGVWF010000060">
    <property type="protein sequence ID" value="MBS3059606.1"/>
    <property type="molecule type" value="Genomic_DNA"/>
</dbReference>
<keyword evidence="7" id="KW-0234">DNA repair</keyword>
<dbReference type="FunFam" id="1.10.10.10:FF:000214">
    <property type="entry name" value="Methylated-DNA--protein-cysteine methyltransferase"/>
    <property type="match status" value="1"/>
</dbReference>
<reference evidence="11" key="2">
    <citation type="submission" date="2021-03" db="EMBL/GenBank/DDBJ databases">
        <authorList>
            <person name="Jaffe A."/>
        </authorList>
    </citation>
    <scope>NUCLEOTIDE SEQUENCE</scope>
    <source>
        <strain evidence="11">RIFCSPHIGHO2_01_FULL_GW2011_AR10_43_9</strain>
    </source>
</reference>
<dbReference type="InterPro" id="IPR001497">
    <property type="entry name" value="MethylDNA_cys_MeTrfase_AS"/>
</dbReference>
<dbReference type="InterPro" id="IPR036388">
    <property type="entry name" value="WH-like_DNA-bd_sf"/>
</dbReference>
<evidence type="ECO:0000256" key="2">
    <source>
        <dbReference type="ARBA" id="ARBA00008711"/>
    </source>
</evidence>
<dbReference type="GO" id="GO:0006281">
    <property type="term" value="P:DNA repair"/>
    <property type="evidence" value="ECO:0007669"/>
    <property type="project" value="UniProtKB-KW"/>
</dbReference>
<comment type="catalytic activity">
    <reaction evidence="1">
        <text>a 4-O-methyl-thymidine in DNA + L-cysteinyl-[protein] = a thymidine in DNA + S-methyl-L-cysteinyl-[protein]</text>
        <dbReference type="Rhea" id="RHEA:53428"/>
        <dbReference type="Rhea" id="RHEA-COMP:10131"/>
        <dbReference type="Rhea" id="RHEA-COMP:10132"/>
        <dbReference type="Rhea" id="RHEA-COMP:13555"/>
        <dbReference type="Rhea" id="RHEA-COMP:13556"/>
        <dbReference type="ChEBI" id="CHEBI:29950"/>
        <dbReference type="ChEBI" id="CHEBI:82612"/>
        <dbReference type="ChEBI" id="CHEBI:137386"/>
        <dbReference type="ChEBI" id="CHEBI:137387"/>
        <dbReference type="EC" id="2.1.1.63"/>
    </reaction>
</comment>
<dbReference type="SUPFAM" id="SSF46767">
    <property type="entry name" value="Methylated DNA-protein cysteine methyltransferase, C-terminal domain"/>
    <property type="match status" value="1"/>
</dbReference>
<evidence type="ECO:0000256" key="6">
    <source>
        <dbReference type="ARBA" id="ARBA00022763"/>
    </source>
</evidence>
<accession>A0A7J4IX01</accession>
<dbReference type="Gene3D" id="1.10.10.10">
    <property type="entry name" value="Winged helix-like DNA-binding domain superfamily/Winged helix DNA-binding domain"/>
    <property type="match status" value="1"/>
</dbReference>
<dbReference type="PANTHER" id="PTHR10815:SF13">
    <property type="entry name" value="METHYLATED-DNA--PROTEIN-CYSTEINE METHYLTRANSFERASE"/>
    <property type="match status" value="1"/>
</dbReference>
<reference evidence="12" key="1">
    <citation type="journal article" date="2020" name="bioRxiv">
        <title>A rank-normalized archaeal taxonomy based on genome phylogeny resolves widespread incomplete and uneven classifications.</title>
        <authorList>
            <person name="Rinke C."/>
            <person name="Chuvochina M."/>
            <person name="Mussig A.J."/>
            <person name="Chaumeil P.-A."/>
            <person name="Waite D.W."/>
            <person name="Whitman W.B."/>
            <person name="Parks D.H."/>
            <person name="Hugenholtz P."/>
        </authorList>
    </citation>
    <scope>NUCLEOTIDE SEQUENCE [LARGE SCALE GENOMIC DNA]</scope>
</reference>
<evidence type="ECO:0000256" key="5">
    <source>
        <dbReference type="ARBA" id="ARBA00022679"/>
    </source>
</evidence>
<dbReference type="Proteomes" id="UP000683213">
    <property type="component" value="Unassembled WGS sequence"/>
</dbReference>
<keyword evidence="4" id="KW-0489">Methyltransferase</keyword>
<evidence type="ECO:0000259" key="9">
    <source>
        <dbReference type="Pfam" id="PF01035"/>
    </source>
</evidence>
<organism evidence="10 12">
    <name type="scientific">Candidatus Iainarchaeum sp</name>
    <dbReference type="NCBI Taxonomy" id="3101447"/>
    <lineage>
        <taxon>Archaea</taxon>
        <taxon>Candidatus Iainarchaeota</taxon>
        <taxon>Candidatus Iainarchaeia</taxon>
        <taxon>Candidatus Iainarchaeales</taxon>
        <taxon>Candidatus Iainarchaeaceae</taxon>
        <taxon>Candidatus Iainarchaeum</taxon>
    </lineage>
</organism>